<sequence>MLLLPFKLVCLALILASIFVKNVAINEPRLMATIQQNLIYALFPADRFYLTRYNFNEVNGFEEWRLEQLVNIADKDNTKMPRGSTQSNDALIHDEWIYIKDTKDIKPKYYFLQIEGEEKRKFYKANLEKLKNSVEVFKNAVDNIITKIKKFKSEHNLFTNKCTPEEVKNCLKNGGDDEVDQIEMEEIARPEETTEKNINAKKGKGSRYFQKICVCWGEPSTSHDKHPSGEDEHSLPPPKHSKNIQTDKQFEELINLVIDCKVFIRDLHSEEKRMDTETGLFEGGEGSLIDIFSFMERHSEMKDLKNIFELSKIQTEELDEAIYKRIYEEHKKESKSKRAIVQGAGPVGLYATYKLFIEGVNVTLVNDRSEEYIRNRVVFFDRKWMSQLRFFLGTEFDKLFYKNENGERSLGRILDEDIGFVNIKHMETFLKDRLKNLSKYINEKKEERTNQGTQHEITEEIRQENQKGKSFLNLIYNTAVLDINTDYEKPLAVVAASNKPRDPESGSFNFNDLKEILTNYEGMKILKSNEIGIPFDIFFCAGGARDQIRTKFIEEPKQLTQSINYGVAIFDKTKHDMKVFTDNATFYRNPMKGMRSHLKRQKIDKLISDADFISEQLKKRYANINKLIIHGMVEVKSPIKGEEKTLAVNHKGNLIPKKSSDEQIVVRLFESNPTLHIASITPLALVKFIEELQIERNLEENLNKIKKFDELHDKLQKRWAKALFDYTFSVRHPERFGQVVIEGAEYTSSRTLYKGKKISQRQQTLKYDPHSANTCTFYVGIYGVENPVKEIYGTQDSAIIAAIGDANTSAHFMTSSGTSRFGVERAVNAIKQYYENPDKSDLRKIMNSALKKVRRRVLEKAKEYVKILEGIKVDLDD</sequence>
<keyword evidence="4" id="KW-1185">Reference proteome</keyword>
<name>A0A915P114_9BILA</name>
<dbReference type="AlphaFoldDB" id="A0A915P114"/>
<dbReference type="WBParaSite" id="scf7180000421706.g7637">
    <property type="protein sequence ID" value="scf7180000421706.g7637"/>
    <property type="gene ID" value="scf7180000421706.g7637"/>
</dbReference>
<organism evidence="4 5">
    <name type="scientific">Meloidogyne floridensis</name>
    <dbReference type="NCBI Taxonomy" id="298350"/>
    <lineage>
        <taxon>Eukaryota</taxon>
        <taxon>Metazoa</taxon>
        <taxon>Ecdysozoa</taxon>
        <taxon>Nematoda</taxon>
        <taxon>Chromadorea</taxon>
        <taxon>Rhabditida</taxon>
        <taxon>Tylenchina</taxon>
        <taxon>Tylenchomorpha</taxon>
        <taxon>Tylenchoidea</taxon>
        <taxon>Meloidogynidae</taxon>
        <taxon>Meloidogyninae</taxon>
        <taxon>Meloidogyne</taxon>
    </lineage>
</organism>
<evidence type="ECO:0000256" key="2">
    <source>
        <dbReference type="SAM" id="MobiDB-lite"/>
    </source>
</evidence>
<evidence type="ECO:0000256" key="1">
    <source>
        <dbReference type="SAM" id="Coils"/>
    </source>
</evidence>
<feature type="region of interest" description="Disordered" evidence="2">
    <location>
        <begin position="220"/>
        <end position="243"/>
    </location>
</feature>
<keyword evidence="1" id="KW-0175">Coiled coil</keyword>
<feature type="compositionally biased region" description="Basic and acidic residues" evidence="2">
    <location>
        <begin position="221"/>
        <end position="234"/>
    </location>
</feature>
<reference evidence="5" key="1">
    <citation type="submission" date="2022-11" db="UniProtKB">
        <authorList>
            <consortium name="WormBaseParasite"/>
        </authorList>
    </citation>
    <scope>IDENTIFICATION</scope>
</reference>
<proteinExistence type="predicted"/>
<evidence type="ECO:0000313" key="4">
    <source>
        <dbReference type="Proteomes" id="UP000887560"/>
    </source>
</evidence>
<evidence type="ECO:0000313" key="5">
    <source>
        <dbReference type="WBParaSite" id="scf7180000421706.g7637"/>
    </source>
</evidence>
<feature type="chain" id="PRO_5036710945" evidence="3">
    <location>
        <begin position="25"/>
        <end position="877"/>
    </location>
</feature>
<protein>
    <submittedName>
        <fullName evidence="5">Uncharacterized protein</fullName>
    </submittedName>
</protein>
<keyword evidence="3" id="KW-0732">Signal</keyword>
<feature type="signal peptide" evidence="3">
    <location>
        <begin position="1"/>
        <end position="24"/>
    </location>
</feature>
<evidence type="ECO:0000256" key="3">
    <source>
        <dbReference type="SAM" id="SignalP"/>
    </source>
</evidence>
<dbReference type="Proteomes" id="UP000887560">
    <property type="component" value="Unplaced"/>
</dbReference>
<accession>A0A915P114</accession>
<feature type="coiled-coil region" evidence="1">
    <location>
        <begin position="120"/>
        <end position="147"/>
    </location>
</feature>